<evidence type="ECO:0000313" key="3">
    <source>
        <dbReference type="Proteomes" id="UP000286482"/>
    </source>
</evidence>
<keyword evidence="1" id="KW-0472">Membrane</keyword>
<feature type="transmembrane region" description="Helical" evidence="1">
    <location>
        <begin position="92"/>
        <end position="113"/>
    </location>
</feature>
<feature type="transmembrane region" description="Helical" evidence="1">
    <location>
        <begin position="12"/>
        <end position="31"/>
    </location>
</feature>
<dbReference type="EMBL" id="RAQO01000010">
    <property type="protein sequence ID" value="RKF13699.1"/>
    <property type="molecule type" value="Genomic_DNA"/>
</dbReference>
<dbReference type="RefSeq" id="WP_120356409.1">
    <property type="nucleotide sequence ID" value="NZ_RAQO01000010.1"/>
</dbReference>
<protein>
    <submittedName>
        <fullName evidence="2">Uncharacterized protein</fullName>
    </submittedName>
</protein>
<comment type="caution">
    <text evidence="2">The sequence shown here is derived from an EMBL/GenBank/DDBJ whole genome shotgun (WGS) entry which is preliminary data.</text>
</comment>
<proteinExistence type="predicted"/>
<evidence type="ECO:0000256" key="1">
    <source>
        <dbReference type="SAM" id="Phobius"/>
    </source>
</evidence>
<keyword evidence="1" id="KW-0812">Transmembrane</keyword>
<name>A0A420E6B8_9ALTE</name>
<keyword evidence="3" id="KW-1185">Reference proteome</keyword>
<gene>
    <name evidence="2" type="ORF">DBZ36_18175</name>
</gene>
<dbReference type="AlphaFoldDB" id="A0A420E6B8"/>
<feature type="transmembrane region" description="Helical" evidence="1">
    <location>
        <begin position="37"/>
        <end position="58"/>
    </location>
</feature>
<feature type="transmembrane region" description="Helical" evidence="1">
    <location>
        <begin position="151"/>
        <end position="173"/>
    </location>
</feature>
<feature type="transmembrane region" description="Helical" evidence="1">
    <location>
        <begin position="65"/>
        <end position="86"/>
    </location>
</feature>
<organism evidence="2 3">
    <name type="scientific">Alginatibacterium sediminis</name>
    <dbReference type="NCBI Taxonomy" id="2164068"/>
    <lineage>
        <taxon>Bacteria</taxon>
        <taxon>Pseudomonadati</taxon>
        <taxon>Pseudomonadota</taxon>
        <taxon>Gammaproteobacteria</taxon>
        <taxon>Alteromonadales</taxon>
        <taxon>Alteromonadaceae</taxon>
        <taxon>Alginatibacterium</taxon>
    </lineage>
</organism>
<dbReference type="Proteomes" id="UP000286482">
    <property type="component" value="Unassembled WGS sequence"/>
</dbReference>
<sequence length="188" mass="20649">MHTIIFGRNSLTGVARLISYAGLLIISVLSLCLSDETFGLVLSSVLVGSAIAITITAFRNPISDYVLVTPFISLFLLIAAIVVALDANISQIALRLVLMSILLSEFLFSARVLRATNTLLNPRKGCALLFDLVLCGSLFVNIYPIEQNLNSAFFCLLLLKICLAAIFLLMPYIRQLTSYRKPIIMFNS</sequence>
<accession>A0A420E6B8</accession>
<evidence type="ECO:0000313" key="2">
    <source>
        <dbReference type="EMBL" id="RKF13699.1"/>
    </source>
</evidence>
<reference evidence="2 3" key="1">
    <citation type="submission" date="2018-09" db="EMBL/GenBank/DDBJ databases">
        <authorList>
            <person name="Wang Z."/>
        </authorList>
    </citation>
    <scope>NUCLEOTIDE SEQUENCE [LARGE SCALE GENOMIC DNA]</scope>
    <source>
        <strain evidence="2 3">ALS 81</strain>
    </source>
</reference>
<feature type="transmembrane region" description="Helical" evidence="1">
    <location>
        <begin position="125"/>
        <end position="145"/>
    </location>
</feature>
<keyword evidence="1" id="KW-1133">Transmembrane helix</keyword>